<dbReference type="OrthoDB" id="297832at2759"/>
<dbReference type="CDD" id="cd16454">
    <property type="entry name" value="RING-H2_PA-TM-RING"/>
    <property type="match status" value="1"/>
</dbReference>
<dbReference type="InterPro" id="IPR013083">
    <property type="entry name" value="Znf_RING/FYVE/PHD"/>
</dbReference>
<dbReference type="PANTHER" id="PTHR45931">
    <property type="entry name" value="SI:CH211-59O9.10"/>
    <property type="match status" value="1"/>
</dbReference>
<dbReference type="GO" id="GO:0006511">
    <property type="term" value="P:ubiquitin-dependent protein catabolic process"/>
    <property type="evidence" value="ECO:0007669"/>
    <property type="project" value="TreeGrafter"/>
</dbReference>
<keyword evidence="1" id="KW-0479">Metal-binding</keyword>
<dbReference type="InterPro" id="IPR051834">
    <property type="entry name" value="RING_finger_E3_ligase"/>
</dbReference>
<reference evidence="7 8" key="1">
    <citation type="submission" date="2014-06" db="EMBL/GenBank/DDBJ databases">
        <authorList>
            <person name="Swart Estienne"/>
        </authorList>
    </citation>
    <scope>NUCLEOTIDE SEQUENCE [LARGE SCALE GENOMIC DNA]</scope>
    <source>
        <strain evidence="7 8">130c</strain>
    </source>
</reference>
<dbReference type="InterPro" id="IPR001841">
    <property type="entry name" value="Znf_RING"/>
</dbReference>
<evidence type="ECO:0000256" key="4">
    <source>
        <dbReference type="PROSITE-ProRule" id="PRU00175"/>
    </source>
</evidence>
<feature type="transmembrane region" description="Helical" evidence="5">
    <location>
        <begin position="215"/>
        <end position="247"/>
    </location>
</feature>
<dbReference type="OMA" id="ECIENWI"/>
<evidence type="ECO:0000313" key="7">
    <source>
        <dbReference type="EMBL" id="CDW74216.1"/>
    </source>
</evidence>
<keyword evidence="8" id="KW-1185">Reference proteome</keyword>
<protein>
    <submittedName>
        <fullName evidence="7">Zinc finger protein</fullName>
    </submittedName>
</protein>
<dbReference type="PROSITE" id="PS50089">
    <property type="entry name" value="ZF_RING_2"/>
    <property type="match status" value="1"/>
</dbReference>
<feature type="transmembrane region" description="Helical" evidence="5">
    <location>
        <begin position="181"/>
        <end position="203"/>
    </location>
</feature>
<dbReference type="Gene3D" id="3.30.40.10">
    <property type="entry name" value="Zinc/RING finger domain, C3HC4 (zinc finger)"/>
    <property type="match status" value="1"/>
</dbReference>
<dbReference type="GO" id="GO:0005634">
    <property type="term" value="C:nucleus"/>
    <property type="evidence" value="ECO:0007669"/>
    <property type="project" value="TreeGrafter"/>
</dbReference>
<name>A0A077ZXD1_STYLE</name>
<dbReference type="SMART" id="SM00184">
    <property type="entry name" value="RING"/>
    <property type="match status" value="1"/>
</dbReference>
<dbReference type="EMBL" id="CCKQ01003110">
    <property type="protein sequence ID" value="CDW74216.1"/>
    <property type="molecule type" value="Genomic_DNA"/>
</dbReference>
<evidence type="ECO:0000313" key="8">
    <source>
        <dbReference type="Proteomes" id="UP000039865"/>
    </source>
</evidence>
<keyword evidence="5" id="KW-0812">Transmembrane</keyword>
<dbReference type="Proteomes" id="UP000039865">
    <property type="component" value="Unassembled WGS sequence"/>
</dbReference>
<evidence type="ECO:0000256" key="3">
    <source>
        <dbReference type="ARBA" id="ARBA00022833"/>
    </source>
</evidence>
<dbReference type="GO" id="GO:0061630">
    <property type="term" value="F:ubiquitin protein ligase activity"/>
    <property type="evidence" value="ECO:0007669"/>
    <property type="project" value="TreeGrafter"/>
</dbReference>
<keyword evidence="5" id="KW-0472">Membrane</keyword>
<dbReference type="InParanoid" id="A0A077ZXD1"/>
<evidence type="ECO:0000256" key="2">
    <source>
        <dbReference type="ARBA" id="ARBA00022771"/>
    </source>
</evidence>
<accession>A0A077ZXD1</accession>
<keyword evidence="3" id="KW-0862">Zinc</keyword>
<evidence type="ECO:0000256" key="1">
    <source>
        <dbReference type="ARBA" id="ARBA00022723"/>
    </source>
</evidence>
<keyword evidence="5" id="KW-1133">Transmembrane helix</keyword>
<dbReference type="GO" id="GO:0008270">
    <property type="term" value="F:zinc ion binding"/>
    <property type="evidence" value="ECO:0007669"/>
    <property type="project" value="UniProtKB-KW"/>
</dbReference>
<keyword evidence="2 4" id="KW-0863">Zinc-finger</keyword>
<proteinExistence type="predicted"/>
<dbReference type="PANTHER" id="PTHR45931:SF3">
    <property type="entry name" value="RING ZINC FINGER-CONTAINING PROTEIN"/>
    <property type="match status" value="1"/>
</dbReference>
<evidence type="ECO:0000256" key="5">
    <source>
        <dbReference type="SAM" id="Phobius"/>
    </source>
</evidence>
<evidence type="ECO:0000259" key="6">
    <source>
        <dbReference type="PROSITE" id="PS50089"/>
    </source>
</evidence>
<dbReference type="AlphaFoldDB" id="A0A077ZXD1"/>
<dbReference type="SUPFAM" id="SSF57850">
    <property type="entry name" value="RING/U-box"/>
    <property type="match status" value="1"/>
</dbReference>
<organism evidence="7 8">
    <name type="scientific">Stylonychia lemnae</name>
    <name type="common">Ciliate</name>
    <dbReference type="NCBI Taxonomy" id="5949"/>
    <lineage>
        <taxon>Eukaryota</taxon>
        <taxon>Sar</taxon>
        <taxon>Alveolata</taxon>
        <taxon>Ciliophora</taxon>
        <taxon>Intramacronucleata</taxon>
        <taxon>Spirotrichea</taxon>
        <taxon>Stichotrichia</taxon>
        <taxon>Sporadotrichida</taxon>
        <taxon>Oxytrichidae</taxon>
        <taxon>Stylonychinae</taxon>
        <taxon>Stylonychia</taxon>
    </lineage>
</organism>
<gene>
    <name evidence="7" type="primary">Contig14940.g15921</name>
    <name evidence="7" type="ORF">STYLEM_3210</name>
</gene>
<feature type="domain" description="RING-type" evidence="6">
    <location>
        <begin position="281"/>
        <end position="325"/>
    </location>
</feature>
<dbReference type="Pfam" id="PF13639">
    <property type="entry name" value="zf-RING_2"/>
    <property type="match status" value="1"/>
</dbReference>
<sequence length="334" mass="38460">MNSNYFNEQRANQEDFEIQEESLIKNLSEESNLITYCKTNDKASVKSQLPIKSGVLANHTDDPSLIDRQLSQEDQADLESSMSEQSTLINQNDQGIVSPSRVLTQDEERQRKSICELRMQVFVFVMILLGDTKNCGIPLKSWLLVSFLIQLLQRGSQLGIEYIDNHHSSQRWILYRASVKVISLVVIEAINCAWLIYGNILYYSSDNNCNTDSPLLIYLMFGTLLLGYVHFILYALVLIILFALMIFKKRQQGQKQQGAIQILKNLTRTKFSSMFTNNEECVICWGTFEKDSDIVKLTCNDKHYFHSECIENWIKQGNNSCPLCREPINRDVKI</sequence>